<comment type="caution">
    <text evidence="1">The sequence shown here is derived from an EMBL/GenBank/DDBJ whole genome shotgun (WGS) entry which is preliminary data.</text>
</comment>
<evidence type="ECO:0000313" key="1">
    <source>
        <dbReference type="EMBL" id="KAG5625677.1"/>
    </source>
</evidence>
<accession>A0A9J6AM07</accession>
<sequence length="121" mass="13862">MVRCIRNPLEVKDCFRPIVRQIGQYGACINHESMHLTWKLWLQFVSNLQFSPVLNLSKHTAHSEVFSVLSLSVSSTLYRKQGSFFKSSSDIFVLPPLLLLLRTITPFPAVCLIRDLPSMQK</sequence>
<protein>
    <submittedName>
        <fullName evidence="1">Uncharacterized protein</fullName>
    </submittedName>
</protein>
<evidence type="ECO:0000313" key="2">
    <source>
        <dbReference type="Proteomes" id="UP000824120"/>
    </source>
</evidence>
<reference evidence="1 2" key="1">
    <citation type="submission" date="2020-09" db="EMBL/GenBank/DDBJ databases">
        <title>De no assembly of potato wild relative species, Solanum commersonii.</title>
        <authorList>
            <person name="Cho K."/>
        </authorList>
    </citation>
    <scope>NUCLEOTIDE SEQUENCE [LARGE SCALE GENOMIC DNA]</scope>
    <source>
        <strain evidence="1">LZ3.2</strain>
        <tissue evidence="1">Leaf</tissue>
    </source>
</reference>
<organism evidence="1 2">
    <name type="scientific">Solanum commersonii</name>
    <name type="common">Commerson's wild potato</name>
    <name type="synonym">Commerson's nightshade</name>
    <dbReference type="NCBI Taxonomy" id="4109"/>
    <lineage>
        <taxon>Eukaryota</taxon>
        <taxon>Viridiplantae</taxon>
        <taxon>Streptophyta</taxon>
        <taxon>Embryophyta</taxon>
        <taxon>Tracheophyta</taxon>
        <taxon>Spermatophyta</taxon>
        <taxon>Magnoliopsida</taxon>
        <taxon>eudicotyledons</taxon>
        <taxon>Gunneridae</taxon>
        <taxon>Pentapetalae</taxon>
        <taxon>asterids</taxon>
        <taxon>lamiids</taxon>
        <taxon>Solanales</taxon>
        <taxon>Solanaceae</taxon>
        <taxon>Solanoideae</taxon>
        <taxon>Solaneae</taxon>
        <taxon>Solanum</taxon>
    </lineage>
</organism>
<gene>
    <name evidence="1" type="ORF">H5410_010895</name>
</gene>
<proteinExistence type="predicted"/>
<keyword evidence="2" id="KW-1185">Reference proteome</keyword>
<dbReference type="Proteomes" id="UP000824120">
    <property type="component" value="Chromosome 2"/>
</dbReference>
<name>A0A9J6AM07_SOLCO</name>
<dbReference type="EMBL" id="JACXVP010000002">
    <property type="protein sequence ID" value="KAG5625677.1"/>
    <property type="molecule type" value="Genomic_DNA"/>
</dbReference>
<dbReference type="AlphaFoldDB" id="A0A9J6AM07"/>